<evidence type="ECO:0000256" key="4">
    <source>
        <dbReference type="ARBA" id="ARBA00022475"/>
    </source>
</evidence>
<evidence type="ECO:0000256" key="8">
    <source>
        <dbReference type="ARBA" id="ARBA00022982"/>
    </source>
</evidence>
<evidence type="ECO:0000256" key="6">
    <source>
        <dbReference type="ARBA" id="ARBA00022692"/>
    </source>
</evidence>
<dbReference type="InterPro" id="IPR052168">
    <property type="entry name" value="Cytochrome_b561_oxidase"/>
</dbReference>
<accession>A0A2R8AVD7</accession>
<keyword evidence="7" id="KW-0479">Metal-binding</keyword>
<gene>
    <name evidence="15" type="ORF">PRI8871_01772</name>
</gene>
<dbReference type="SUPFAM" id="SSF81342">
    <property type="entry name" value="Transmembrane di-heme cytochromes"/>
    <property type="match status" value="1"/>
</dbReference>
<dbReference type="OrthoDB" id="8156287at2"/>
<dbReference type="GO" id="GO:0009055">
    <property type="term" value="F:electron transfer activity"/>
    <property type="evidence" value="ECO:0007669"/>
    <property type="project" value="InterPro"/>
</dbReference>
<evidence type="ECO:0000256" key="3">
    <source>
        <dbReference type="ARBA" id="ARBA00022448"/>
    </source>
</evidence>
<keyword evidence="3" id="KW-0813">Transport</keyword>
<feature type="domain" description="Cytochrome b561 bacterial/Ni-hydrogenase" evidence="14">
    <location>
        <begin position="4"/>
        <end position="157"/>
    </location>
</feature>
<comment type="subcellular location">
    <subcellularLocation>
        <location evidence="2">Cell membrane</location>
        <topology evidence="2">Multi-pass membrane protein</topology>
    </subcellularLocation>
</comment>
<evidence type="ECO:0000256" key="7">
    <source>
        <dbReference type="ARBA" id="ARBA00022723"/>
    </source>
</evidence>
<dbReference type="GO" id="GO:0046872">
    <property type="term" value="F:metal ion binding"/>
    <property type="evidence" value="ECO:0007669"/>
    <property type="project" value="UniProtKB-KW"/>
</dbReference>
<feature type="transmembrane region" description="Helical" evidence="13">
    <location>
        <begin position="129"/>
        <end position="148"/>
    </location>
</feature>
<feature type="transmembrane region" description="Helical" evidence="13">
    <location>
        <begin position="12"/>
        <end position="37"/>
    </location>
</feature>
<dbReference type="EMBL" id="OMOJ01000002">
    <property type="protein sequence ID" value="SPF79970.1"/>
    <property type="molecule type" value="Genomic_DNA"/>
</dbReference>
<evidence type="ECO:0000256" key="9">
    <source>
        <dbReference type="ARBA" id="ARBA00022989"/>
    </source>
</evidence>
<dbReference type="PANTHER" id="PTHR30529:SF7">
    <property type="entry name" value="CYTOCHROME B561 BACTERIAL_NI-HYDROGENASE DOMAIN-CONTAINING PROTEIN"/>
    <property type="match status" value="1"/>
</dbReference>
<dbReference type="AlphaFoldDB" id="A0A2R8AVD7"/>
<proteinExistence type="inferred from homology"/>
<evidence type="ECO:0000313" key="15">
    <source>
        <dbReference type="EMBL" id="SPF79970.1"/>
    </source>
</evidence>
<evidence type="ECO:0000256" key="10">
    <source>
        <dbReference type="ARBA" id="ARBA00023004"/>
    </source>
</evidence>
<protein>
    <submittedName>
        <fullName evidence="15">Cytochrome b562</fullName>
    </submittedName>
</protein>
<dbReference type="InterPro" id="IPR011577">
    <property type="entry name" value="Cyt_b561_bac/Ni-Hgenase"/>
</dbReference>
<dbReference type="GO" id="GO:0022904">
    <property type="term" value="P:respiratory electron transport chain"/>
    <property type="evidence" value="ECO:0007669"/>
    <property type="project" value="InterPro"/>
</dbReference>
<keyword evidence="9 13" id="KW-1133">Transmembrane helix</keyword>
<organism evidence="15 16">
    <name type="scientific">Pseudoprimorskyibacter insulae</name>
    <dbReference type="NCBI Taxonomy" id="1695997"/>
    <lineage>
        <taxon>Bacteria</taxon>
        <taxon>Pseudomonadati</taxon>
        <taxon>Pseudomonadota</taxon>
        <taxon>Alphaproteobacteria</taxon>
        <taxon>Rhodobacterales</taxon>
        <taxon>Paracoccaceae</taxon>
        <taxon>Pseudoprimorskyibacter</taxon>
    </lineage>
</organism>
<name>A0A2R8AVD7_9RHOB</name>
<feature type="transmembrane region" description="Helical" evidence="13">
    <location>
        <begin position="49"/>
        <end position="69"/>
    </location>
</feature>
<evidence type="ECO:0000259" key="14">
    <source>
        <dbReference type="Pfam" id="PF01292"/>
    </source>
</evidence>
<evidence type="ECO:0000256" key="1">
    <source>
        <dbReference type="ARBA" id="ARBA00001970"/>
    </source>
</evidence>
<keyword evidence="11 13" id="KW-0472">Membrane</keyword>
<dbReference type="PANTHER" id="PTHR30529">
    <property type="entry name" value="CYTOCHROME B561"/>
    <property type="match status" value="1"/>
</dbReference>
<evidence type="ECO:0000256" key="12">
    <source>
        <dbReference type="ARBA" id="ARBA00037975"/>
    </source>
</evidence>
<feature type="transmembrane region" description="Helical" evidence="13">
    <location>
        <begin position="95"/>
        <end position="117"/>
    </location>
</feature>
<dbReference type="Pfam" id="PF01292">
    <property type="entry name" value="Ni_hydr_CYTB"/>
    <property type="match status" value="1"/>
</dbReference>
<dbReference type="Proteomes" id="UP000244904">
    <property type="component" value="Unassembled WGS sequence"/>
</dbReference>
<dbReference type="GO" id="GO:0020037">
    <property type="term" value="F:heme binding"/>
    <property type="evidence" value="ECO:0007669"/>
    <property type="project" value="TreeGrafter"/>
</dbReference>
<reference evidence="16" key="1">
    <citation type="submission" date="2018-03" db="EMBL/GenBank/DDBJ databases">
        <authorList>
            <person name="Rodrigo-Torres L."/>
            <person name="Arahal R. D."/>
            <person name="Lucena T."/>
        </authorList>
    </citation>
    <scope>NUCLEOTIDE SEQUENCE [LARGE SCALE GENOMIC DNA]</scope>
    <source>
        <strain evidence="16">CECT 8871</strain>
    </source>
</reference>
<keyword evidence="16" id="KW-1185">Reference proteome</keyword>
<sequence length="160" mass="17619">MPTHYSRTQIILHWAVVLLIALQFILPDGISAAWNIFVRGGEKTMTPLAAQHVISGLLIIALVVWRLVLRFTRGVPPLPAEEPPLMQKAAHVTHFLLYALMLAVPVSGMAAWGGQIIPAGDVHDVLKSLLMLLIILHVAAALFHQFVLKTNLMARMKRAS</sequence>
<evidence type="ECO:0000256" key="11">
    <source>
        <dbReference type="ARBA" id="ARBA00023136"/>
    </source>
</evidence>
<keyword evidence="5" id="KW-0349">Heme</keyword>
<keyword evidence="4" id="KW-1003">Cell membrane</keyword>
<comment type="cofactor">
    <cofactor evidence="1">
        <name>heme b</name>
        <dbReference type="ChEBI" id="CHEBI:60344"/>
    </cofactor>
</comment>
<keyword evidence="6 13" id="KW-0812">Transmembrane</keyword>
<evidence type="ECO:0000256" key="13">
    <source>
        <dbReference type="SAM" id="Phobius"/>
    </source>
</evidence>
<evidence type="ECO:0000256" key="2">
    <source>
        <dbReference type="ARBA" id="ARBA00004651"/>
    </source>
</evidence>
<keyword evidence="10" id="KW-0408">Iron</keyword>
<dbReference type="InterPro" id="IPR016174">
    <property type="entry name" value="Di-haem_cyt_TM"/>
</dbReference>
<comment type="similarity">
    <text evidence="12">Belongs to the cytochrome b561 family.</text>
</comment>
<dbReference type="GO" id="GO:0005886">
    <property type="term" value="C:plasma membrane"/>
    <property type="evidence" value="ECO:0007669"/>
    <property type="project" value="UniProtKB-SubCell"/>
</dbReference>
<evidence type="ECO:0000313" key="16">
    <source>
        <dbReference type="Proteomes" id="UP000244904"/>
    </source>
</evidence>
<keyword evidence="8" id="KW-0249">Electron transport</keyword>
<evidence type="ECO:0000256" key="5">
    <source>
        <dbReference type="ARBA" id="ARBA00022617"/>
    </source>
</evidence>
<dbReference type="RefSeq" id="WP_108885798.1">
    <property type="nucleotide sequence ID" value="NZ_OMOJ01000002.1"/>
</dbReference>